<evidence type="ECO:0000259" key="3">
    <source>
        <dbReference type="PROSITE" id="PS50930"/>
    </source>
</evidence>
<dbReference type="GO" id="GO:0003677">
    <property type="term" value="F:DNA binding"/>
    <property type="evidence" value="ECO:0007669"/>
    <property type="project" value="UniProtKB-KW"/>
</dbReference>
<feature type="transmembrane region" description="Helical" evidence="2">
    <location>
        <begin position="12"/>
        <end position="35"/>
    </location>
</feature>
<dbReference type="PROSITE" id="PS50930">
    <property type="entry name" value="HTH_LYTTR"/>
    <property type="match status" value="1"/>
</dbReference>
<proteinExistence type="predicted"/>
<keyword evidence="2" id="KW-1133">Transmembrane helix</keyword>
<dbReference type="EMBL" id="JBAWKS010000002">
    <property type="protein sequence ID" value="MEI4550875.1"/>
    <property type="molecule type" value="Genomic_DNA"/>
</dbReference>
<evidence type="ECO:0000313" key="5">
    <source>
        <dbReference type="Proteomes" id="UP001382455"/>
    </source>
</evidence>
<dbReference type="InterPro" id="IPR007492">
    <property type="entry name" value="LytTR_DNA-bd_dom"/>
</dbReference>
<organism evidence="4 5">
    <name type="scientific">Pseudoalteromonas spongiae</name>
    <dbReference type="NCBI Taxonomy" id="298657"/>
    <lineage>
        <taxon>Bacteria</taxon>
        <taxon>Pseudomonadati</taxon>
        <taxon>Pseudomonadota</taxon>
        <taxon>Gammaproteobacteria</taxon>
        <taxon>Alteromonadales</taxon>
        <taxon>Pseudoalteromonadaceae</taxon>
        <taxon>Pseudoalteromonas</taxon>
    </lineage>
</organism>
<feature type="transmembrane region" description="Helical" evidence="2">
    <location>
        <begin position="112"/>
        <end position="129"/>
    </location>
</feature>
<dbReference type="Proteomes" id="UP001382455">
    <property type="component" value="Unassembled WGS sequence"/>
</dbReference>
<keyword evidence="2" id="KW-0472">Membrane</keyword>
<evidence type="ECO:0000313" key="4">
    <source>
        <dbReference type="EMBL" id="MEI4550875.1"/>
    </source>
</evidence>
<reference evidence="4 5" key="1">
    <citation type="submission" date="2023-12" db="EMBL/GenBank/DDBJ databases">
        <title>Friends and Foes: Symbiotic and Algicidal bacterial influence on Karenia brevis blooms.</title>
        <authorList>
            <person name="Fei C."/>
            <person name="Mohamed A.R."/>
            <person name="Booker A."/>
            <person name="Arshad M."/>
            <person name="Klass S."/>
            <person name="Ahn S."/>
            <person name="Gilbert P.M."/>
            <person name="Heil C.A."/>
            <person name="Martinez J.M."/>
            <person name="Amin S.A."/>
        </authorList>
    </citation>
    <scope>NUCLEOTIDE SEQUENCE [LARGE SCALE GENOMIC DNA]</scope>
    <source>
        <strain evidence="4 5">CE15</strain>
    </source>
</reference>
<evidence type="ECO:0000256" key="1">
    <source>
        <dbReference type="ARBA" id="ARBA00023012"/>
    </source>
</evidence>
<dbReference type="PANTHER" id="PTHR37299:SF1">
    <property type="entry name" value="STAGE 0 SPORULATION PROTEIN A HOMOLOG"/>
    <property type="match status" value="1"/>
</dbReference>
<dbReference type="SMART" id="SM00850">
    <property type="entry name" value="LytTR"/>
    <property type="match status" value="1"/>
</dbReference>
<sequence>MLAKKFLTLKDYQLLTLAWLFMLSLVCLNCTVHSLFIAKTRVDIASSIAWSLQKYGIWLLITPLICMGLQAQFSFKRILSIGVSALLIVLCVNTSLDILFEGIRWQESVFYNWHKHVFAYGGIVLVIWVRKQLFSESSTAENCANSSDVVSDEKAPLSGHLVTSELRLAFSDIYYAKSSGNYIDIVTKHKTYLLRMTMKELVALLPSDYFIRTHRSYIVNLAHTEHMQNIRAGNANLVLANAQNVPVSKSQRQLVKQLLAQ</sequence>
<dbReference type="Gene3D" id="2.40.50.1020">
    <property type="entry name" value="LytTr DNA-binding domain"/>
    <property type="match status" value="1"/>
</dbReference>
<dbReference type="InterPro" id="IPR046947">
    <property type="entry name" value="LytR-like"/>
</dbReference>
<dbReference type="PANTHER" id="PTHR37299">
    <property type="entry name" value="TRANSCRIPTIONAL REGULATOR-RELATED"/>
    <property type="match status" value="1"/>
</dbReference>
<dbReference type="Pfam" id="PF04397">
    <property type="entry name" value="LytTR"/>
    <property type="match status" value="1"/>
</dbReference>
<gene>
    <name evidence="4" type="ORF">WAE96_14485</name>
</gene>
<keyword evidence="2" id="KW-0812">Transmembrane</keyword>
<feature type="transmembrane region" description="Helical" evidence="2">
    <location>
        <begin position="78"/>
        <end position="100"/>
    </location>
</feature>
<feature type="domain" description="HTH LytTR-type" evidence="3">
    <location>
        <begin position="168"/>
        <end position="261"/>
    </location>
</feature>
<keyword evidence="1" id="KW-0902">Two-component regulatory system</keyword>
<keyword evidence="5" id="KW-1185">Reference proteome</keyword>
<comment type="caution">
    <text evidence="4">The sequence shown here is derived from an EMBL/GenBank/DDBJ whole genome shotgun (WGS) entry which is preliminary data.</text>
</comment>
<protein>
    <submittedName>
        <fullName evidence="4">LytTR family DNA-binding domain-containing protein</fullName>
    </submittedName>
</protein>
<dbReference type="RefSeq" id="WP_336435948.1">
    <property type="nucleotide sequence ID" value="NZ_JBAWKS010000002.1"/>
</dbReference>
<accession>A0ABU8EV74</accession>
<feature type="transmembrane region" description="Helical" evidence="2">
    <location>
        <begin position="55"/>
        <end position="71"/>
    </location>
</feature>
<keyword evidence="4" id="KW-0238">DNA-binding</keyword>
<evidence type="ECO:0000256" key="2">
    <source>
        <dbReference type="SAM" id="Phobius"/>
    </source>
</evidence>
<name>A0ABU8EV74_9GAMM</name>